<dbReference type="SMART" id="SM00065">
    <property type="entry name" value="GAF"/>
    <property type="match status" value="1"/>
</dbReference>
<dbReference type="GO" id="GO:0005886">
    <property type="term" value="C:plasma membrane"/>
    <property type="evidence" value="ECO:0007669"/>
    <property type="project" value="TreeGrafter"/>
</dbReference>
<dbReference type="InterPro" id="IPR000160">
    <property type="entry name" value="GGDEF_dom"/>
</dbReference>
<dbReference type="FunFam" id="3.30.70.270:FF:000001">
    <property type="entry name" value="Diguanylate cyclase domain protein"/>
    <property type="match status" value="1"/>
</dbReference>
<dbReference type="Proteomes" id="UP000529417">
    <property type="component" value="Unassembled WGS sequence"/>
</dbReference>
<dbReference type="InterPro" id="IPR029016">
    <property type="entry name" value="GAF-like_dom_sf"/>
</dbReference>
<organism evidence="3 4">
    <name type="scientific">Rhabdonatronobacter sediminivivens</name>
    <dbReference type="NCBI Taxonomy" id="2743469"/>
    <lineage>
        <taxon>Bacteria</taxon>
        <taxon>Pseudomonadati</taxon>
        <taxon>Pseudomonadota</taxon>
        <taxon>Alphaproteobacteria</taxon>
        <taxon>Rhodobacterales</taxon>
        <taxon>Paracoccaceae</taxon>
        <taxon>Rhabdonatronobacter</taxon>
    </lineage>
</organism>
<sequence>MLKLDDEAGRIASLRRYSILDTMNEKEFENIVDLVQFTFGVSMAAISLIDSNRQWFKAKRGLNIAESPREVAFCDHVIRGENVMTIPDAREDQRFASNPYVVSDPGVRCYMGAPLTTRDGYNIGTLCIMGTEPRQFGDDEMATLRKFAKLVLAQIELREKAAYDCLTGALNRGIFANRLDIALERFRRGLGRSSLAVLDLDHFKRINDTYGHAVGDDVLKAIVGAIQGKLRKGDSIARLGGEEFGVLLEGLKPKDAKMVLELLLRQIHRLKFSAAPNLVVTASMGVAHVEEGIMRTADWLELADERLYAAKSNGRNMVVAA</sequence>
<dbReference type="PANTHER" id="PTHR45138">
    <property type="entry name" value="REGULATORY COMPONENTS OF SENSORY TRANSDUCTION SYSTEM"/>
    <property type="match status" value="1"/>
</dbReference>
<dbReference type="InterPro" id="IPR003018">
    <property type="entry name" value="GAF"/>
</dbReference>
<dbReference type="AlphaFoldDB" id="A0A7Z0I1E9"/>
<dbReference type="NCBIfam" id="TIGR00254">
    <property type="entry name" value="GGDEF"/>
    <property type="match status" value="1"/>
</dbReference>
<keyword evidence="4" id="KW-1185">Reference proteome</keyword>
<dbReference type="PANTHER" id="PTHR45138:SF24">
    <property type="entry name" value="DIGUANYLATE CYCLASE DGCC-RELATED"/>
    <property type="match status" value="1"/>
</dbReference>
<dbReference type="RefSeq" id="WP_179906968.1">
    <property type="nucleotide sequence ID" value="NZ_JACBXS010000034.1"/>
</dbReference>
<dbReference type="SUPFAM" id="SSF55781">
    <property type="entry name" value="GAF domain-like"/>
    <property type="match status" value="1"/>
</dbReference>
<dbReference type="GO" id="GO:0043709">
    <property type="term" value="P:cell adhesion involved in single-species biofilm formation"/>
    <property type="evidence" value="ECO:0007669"/>
    <property type="project" value="TreeGrafter"/>
</dbReference>
<dbReference type="InterPro" id="IPR029787">
    <property type="entry name" value="Nucleotide_cyclase"/>
</dbReference>
<comment type="caution">
    <text evidence="3">The sequence shown here is derived from an EMBL/GenBank/DDBJ whole genome shotgun (WGS) entry which is preliminary data.</text>
</comment>
<dbReference type="InterPro" id="IPR043128">
    <property type="entry name" value="Rev_trsase/Diguanyl_cyclase"/>
</dbReference>
<dbReference type="CDD" id="cd01949">
    <property type="entry name" value="GGDEF"/>
    <property type="match status" value="1"/>
</dbReference>
<dbReference type="GO" id="GO:1902201">
    <property type="term" value="P:negative regulation of bacterial-type flagellum-dependent cell motility"/>
    <property type="evidence" value="ECO:0007669"/>
    <property type="project" value="TreeGrafter"/>
</dbReference>
<dbReference type="EMBL" id="JACBXS010000034">
    <property type="protein sequence ID" value="NYS26171.1"/>
    <property type="molecule type" value="Genomic_DNA"/>
</dbReference>
<evidence type="ECO:0000256" key="1">
    <source>
        <dbReference type="ARBA" id="ARBA00012528"/>
    </source>
</evidence>
<dbReference type="PROSITE" id="PS50887">
    <property type="entry name" value="GGDEF"/>
    <property type="match status" value="1"/>
</dbReference>
<evidence type="ECO:0000259" key="2">
    <source>
        <dbReference type="PROSITE" id="PS50887"/>
    </source>
</evidence>
<dbReference type="EC" id="2.7.7.65" evidence="1"/>
<dbReference type="Pfam" id="PF01590">
    <property type="entry name" value="GAF"/>
    <property type="match status" value="1"/>
</dbReference>
<evidence type="ECO:0000313" key="4">
    <source>
        <dbReference type="Proteomes" id="UP000529417"/>
    </source>
</evidence>
<dbReference type="InterPro" id="IPR050469">
    <property type="entry name" value="Diguanylate_Cyclase"/>
</dbReference>
<dbReference type="Gene3D" id="3.30.450.40">
    <property type="match status" value="1"/>
</dbReference>
<gene>
    <name evidence="3" type="ORF">HUK65_14345</name>
</gene>
<dbReference type="SUPFAM" id="SSF55073">
    <property type="entry name" value="Nucleotide cyclase"/>
    <property type="match status" value="1"/>
</dbReference>
<evidence type="ECO:0000313" key="3">
    <source>
        <dbReference type="EMBL" id="NYS26171.1"/>
    </source>
</evidence>
<proteinExistence type="predicted"/>
<dbReference type="Gene3D" id="3.30.70.270">
    <property type="match status" value="1"/>
</dbReference>
<dbReference type="Pfam" id="PF00990">
    <property type="entry name" value="GGDEF"/>
    <property type="match status" value="1"/>
</dbReference>
<name>A0A7Z0I1E9_9RHOB</name>
<feature type="domain" description="GGDEF" evidence="2">
    <location>
        <begin position="191"/>
        <end position="321"/>
    </location>
</feature>
<accession>A0A7Z0I1E9</accession>
<reference evidence="3 4" key="1">
    <citation type="journal article" date="2000" name="Arch. Microbiol.">
        <title>Rhodobaca bogoriensis gen. nov. and sp. nov., an alkaliphilic purple nonsulfur bacterium from African Rift Valley soda lakes.</title>
        <authorList>
            <person name="Milford A.D."/>
            <person name="Achenbach L.A."/>
            <person name="Jung D.O."/>
            <person name="Madigan M.T."/>
        </authorList>
    </citation>
    <scope>NUCLEOTIDE SEQUENCE [LARGE SCALE GENOMIC DNA]</scope>
    <source>
        <strain evidence="3 4">2376</strain>
    </source>
</reference>
<dbReference type="GO" id="GO:0052621">
    <property type="term" value="F:diguanylate cyclase activity"/>
    <property type="evidence" value="ECO:0007669"/>
    <property type="project" value="UniProtKB-EC"/>
</dbReference>
<protein>
    <recommendedName>
        <fullName evidence="1">diguanylate cyclase</fullName>
        <ecNumber evidence="1">2.7.7.65</ecNumber>
    </recommendedName>
</protein>
<dbReference type="SMART" id="SM00267">
    <property type="entry name" value="GGDEF"/>
    <property type="match status" value="1"/>
</dbReference>